<evidence type="ECO:0000313" key="2">
    <source>
        <dbReference type="EMBL" id="MEE2526495.1"/>
    </source>
</evidence>
<evidence type="ECO:0000259" key="1">
    <source>
        <dbReference type="Pfam" id="PF10593"/>
    </source>
</evidence>
<sequence>MEDRIRKAMREYGIALEAAVERVRNDTRQTIIDLQGDAVAERSFLENLETKLELAQANLIRQSEERREFLRANAILRGDPGHTWYPGPGTSEESPRWFEYCRKLAAKPAFDDEVIKVIDKDSTAIVSRLIPPSGPTDSGRGLVLGHVQSGKTANMMAVISKAADAGFKLVIVLAGLTKALRSQTQLRIDKDLIFGTENLWYQHTKSSSPDQPDQDFKGLGAGNFQSMQQQTQILVIKKNVSPLKLVLGHLKETSGGNLNDLPALIIDDECDQASINTAGSEWETTAINGFIREILDKLPRSSYVGYTATPFANVLIDPRIDPGRHEDLYPRDFVYPLKTSDKYFGPERLYGRSQLDSDAEAPDSSGLDVIRRVPDDEVSALRPARKDKETFEPELPRSLLDSLDYYLLAVAARRIRGQRGEHASMLVHSTLYTRPHQAIADKISEDWLEPTIANLTINDQGTLDRLRRRFISEFNRVDPKQFGLPEHDFDELTPELKLVAESIQVAVENMDSDTRLDYESDPKPKTYVVVGGSVLARGLTIEGLTVSYFTRPSTQFDTLLQMGRWFGYREGFEDLPRIWMTKELEQAFHDLATVEAEIRHDIKTAIEKGLTPSELAVRVRMIPGMRATAASKLTGAAPVSTSFAGKHRGTLYFEHEDKDWLARNWTAGERLIEESLSQTGLSEMPSDRVIRAVPRVVIERFLEADDGYQIHDRQIGMSASDILEFIREVDTDKDGNPLLENWNVAIVEPQQVRNGSMPTLGKAGTVKCHNRSRLIKPAPPPAYIKGLMSARDIWVDVKDARDNQASGWDEIKEARRRIQIDSGAEMPLLMLYAIDRMSPTSSEHRVALDAVADVLAVGMVFPDRDHPEGYWSVEHALLSDSAEEDEEFIEAVQEAEEANQIALAAQPAEGQANA</sequence>
<feature type="domain" description="Putative endonuclease Z1" evidence="1">
    <location>
        <begin position="398"/>
        <end position="621"/>
    </location>
</feature>
<dbReference type="RefSeq" id="WP_330199159.1">
    <property type="nucleotide sequence ID" value="NZ_JAZDRP010000005.1"/>
</dbReference>
<proteinExistence type="predicted"/>
<keyword evidence="3" id="KW-1185">Reference proteome</keyword>
<gene>
    <name evidence="2" type="ORF">V0U79_08965</name>
</gene>
<reference evidence="2 3" key="1">
    <citation type="submission" date="2024-01" db="EMBL/GenBank/DDBJ databases">
        <title>Hyphobacterium bacterium isolated from marine sediment.</title>
        <authorList>
            <person name="Zhao S."/>
        </authorList>
    </citation>
    <scope>NUCLEOTIDE SEQUENCE [LARGE SCALE GENOMIC DNA]</scope>
    <source>
        <strain evidence="3">HN65</strain>
    </source>
</reference>
<dbReference type="SUPFAM" id="SSF52540">
    <property type="entry name" value="P-loop containing nucleoside triphosphate hydrolases"/>
    <property type="match status" value="1"/>
</dbReference>
<dbReference type="Gene3D" id="3.40.50.300">
    <property type="entry name" value="P-loop containing nucleotide triphosphate hydrolases"/>
    <property type="match status" value="1"/>
</dbReference>
<dbReference type="Pfam" id="PF10593">
    <property type="entry name" value="Z1"/>
    <property type="match status" value="1"/>
</dbReference>
<dbReference type="InterPro" id="IPR027417">
    <property type="entry name" value="P-loop_NTPase"/>
</dbReference>
<name>A0ABU7LRE4_9PROT</name>
<dbReference type="Proteomes" id="UP001354971">
    <property type="component" value="Unassembled WGS sequence"/>
</dbReference>
<accession>A0ABU7LRE4</accession>
<comment type="caution">
    <text evidence="2">The sequence shown here is derived from an EMBL/GenBank/DDBJ whole genome shotgun (WGS) entry which is preliminary data.</text>
</comment>
<evidence type="ECO:0000313" key="3">
    <source>
        <dbReference type="Proteomes" id="UP001354971"/>
    </source>
</evidence>
<organism evidence="2 3">
    <name type="scientific">Hyphobacterium lacteum</name>
    <dbReference type="NCBI Taxonomy" id="3116575"/>
    <lineage>
        <taxon>Bacteria</taxon>
        <taxon>Pseudomonadati</taxon>
        <taxon>Pseudomonadota</taxon>
        <taxon>Alphaproteobacteria</taxon>
        <taxon>Maricaulales</taxon>
        <taxon>Maricaulaceae</taxon>
        <taxon>Hyphobacterium</taxon>
    </lineage>
</organism>
<dbReference type="InterPro" id="IPR018310">
    <property type="entry name" value="Put_endonuclease_Z1-dom"/>
</dbReference>
<dbReference type="EMBL" id="JAZDRP010000005">
    <property type="protein sequence ID" value="MEE2526495.1"/>
    <property type="molecule type" value="Genomic_DNA"/>
</dbReference>
<protein>
    <submittedName>
        <fullName evidence="2">Z1 domain-containing protein</fullName>
    </submittedName>
</protein>